<dbReference type="KEGG" id="nas:GCU68_17075"/>
<evidence type="ECO:0000256" key="2">
    <source>
        <dbReference type="SAM" id="MobiDB-lite"/>
    </source>
</evidence>
<feature type="region of interest" description="Disordered" evidence="2">
    <location>
        <begin position="248"/>
        <end position="275"/>
    </location>
</feature>
<gene>
    <name evidence="5" type="ORF">GCU68_17075</name>
</gene>
<keyword evidence="1" id="KW-0175">Coiled coil</keyword>
<dbReference type="AlphaFoldDB" id="A0A5P9P8T0"/>
<dbReference type="PANTHER" id="PTHR35149">
    <property type="entry name" value="SLL5132 PROTEIN"/>
    <property type="match status" value="1"/>
</dbReference>
<dbReference type="GeneID" id="42302792"/>
<dbReference type="EMBL" id="CP045489">
    <property type="protein sequence ID" value="QFU84290.1"/>
    <property type="molecule type" value="Genomic_DNA"/>
</dbReference>
<dbReference type="InterPro" id="IPR004919">
    <property type="entry name" value="GmrSD_N"/>
</dbReference>
<feature type="domain" description="GmrSD restriction endonucleases N-terminal" evidence="3">
    <location>
        <begin position="47"/>
        <end position="379"/>
    </location>
</feature>
<dbReference type="InterPro" id="IPR011089">
    <property type="entry name" value="GmrSD_C"/>
</dbReference>
<geneLocation type="plasmid" evidence="5 6">
    <name>unnamed1</name>
</geneLocation>
<dbReference type="Pfam" id="PF07510">
    <property type="entry name" value="GmrSD_C"/>
    <property type="match status" value="1"/>
</dbReference>
<feature type="domain" description="GmrSD restriction endonucleases C-terminal" evidence="4">
    <location>
        <begin position="601"/>
        <end position="733"/>
    </location>
</feature>
<name>A0A5P9P8T0_9EURY</name>
<evidence type="ECO:0000259" key="4">
    <source>
        <dbReference type="Pfam" id="PF07510"/>
    </source>
</evidence>
<keyword evidence="6" id="KW-1185">Reference proteome</keyword>
<dbReference type="Pfam" id="PF03235">
    <property type="entry name" value="GmrSD_N"/>
    <property type="match status" value="1"/>
</dbReference>
<dbReference type="RefSeq" id="WP_152943817.1">
    <property type="nucleotide sequence ID" value="NZ_CP045489.1"/>
</dbReference>
<evidence type="ECO:0000259" key="3">
    <source>
        <dbReference type="Pfam" id="PF03235"/>
    </source>
</evidence>
<dbReference type="PANTHER" id="PTHR35149:SF1">
    <property type="entry name" value="DUF5655 DOMAIN-CONTAINING PROTEIN"/>
    <property type="match status" value="1"/>
</dbReference>
<organism evidence="5 6">
    <name type="scientific">Natronorubrum aibiense</name>
    <dbReference type="NCBI Taxonomy" id="348826"/>
    <lineage>
        <taxon>Archaea</taxon>
        <taxon>Methanobacteriati</taxon>
        <taxon>Methanobacteriota</taxon>
        <taxon>Stenosarchaea group</taxon>
        <taxon>Halobacteria</taxon>
        <taxon>Halobacteriales</taxon>
        <taxon>Natrialbaceae</taxon>
        <taxon>Natronorubrum</taxon>
    </lineage>
</organism>
<feature type="coiled-coil region" evidence="1">
    <location>
        <begin position="783"/>
        <end position="814"/>
    </location>
</feature>
<dbReference type="OrthoDB" id="318965at2157"/>
<evidence type="ECO:0000256" key="1">
    <source>
        <dbReference type="SAM" id="Coils"/>
    </source>
</evidence>
<accession>A0A5P9P8T0</accession>
<protein>
    <submittedName>
        <fullName evidence="5">DUF262 domain-containing protein</fullName>
    </submittedName>
</protein>
<keyword evidence="5" id="KW-0614">Plasmid</keyword>
<dbReference type="Proteomes" id="UP000326170">
    <property type="component" value="Plasmid unnamed1"/>
</dbReference>
<evidence type="ECO:0000313" key="5">
    <source>
        <dbReference type="EMBL" id="QFU84290.1"/>
    </source>
</evidence>
<reference evidence="5 6" key="1">
    <citation type="journal article" date="2007" name="Int. J. Syst. Evol. Microbiol.">
        <title>Natronorubrum sulfidifaciens sp. nov., an extremely haloalkaliphilic archaeon isolated from Aiding salt lake in Xin-Jiang, China.</title>
        <authorList>
            <person name="Cui H.L."/>
            <person name="Tohty D."/>
            <person name="Liu H.C."/>
            <person name="Liu S.J."/>
            <person name="Oren A."/>
            <person name="Zhou P.J."/>
        </authorList>
    </citation>
    <scope>NUCLEOTIDE SEQUENCE [LARGE SCALE GENOMIC DNA]</scope>
    <source>
        <strain evidence="5 6">7-3</strain>
        <plasmid evidence="5">unnamed1</plasmid>
    </source>
</reference>
<proteinExistence type="predicted"/>
<feature type="compositionally biased region" description="Polar residues" evidence="2">
    <location>
        <begin position="253"/>
        <end position="262"/>
    </location>
</feature>
<sequence length="871" mass="100816">MPPAIANNILRFTGEAEGDNQIPAGHIIRDVTHRAVKIEKYTLSTFFDSDFRIPDYQRGYEWEEENWSDLWGEIEELFDADENVAETQVADTFFGSMFFAERDGEEVGEEELDVIFDIIDGQQRITTLTILFKIMADELYACTEDDTDLMREFSSEAAAIENQVYRDVSAGVETKPSLIPNRHHKEFFNSMMGEEDDLLEYLLTCDRVHGNTKYDAIRIKNYLDIFGISKESYLSALDDPDYYDDLDDETLRPNLTSNQLSKVKSRQEEAEEEVEKPIIDPDSDLGRSLLSNKVEISDSNQNLMEAYEYFEDELTSRLSDYSSTQKAYAIVNIKNYILHSFEVGYFEVQNDQPRLLMRIFEILNDRGMELKKADVMRTRIVACFRGSNNRDEYVEKWENIVSQFGNERIIEFLRTYFVVKGEASSRGELKDHLLEAFVRDPEDNSEAKLDSRLTSVDDAETFIDELEEYASYYKDITDVNNRGIGLGEDGDEQIEQKSNRIITRLYNADTSIWEPLVVGVYYDIDNGNTGQQHLLEELLEAIESMAIRKFATMDTHTRDRAYANAIGEYQENGLEGDIIQKLTDIESDDPSAVGANLVEALCQSDWRTQWGKQVLRKIVSANFADEEEKQLILRRLNINDDIVHLEHVFPRTPIRSNSDDEYAWFKYFFRTEEENRELQEMISSFIEDEKDEILEEIAAKYERDLGNLTLLRSQENLSIGNKLFDIKAREYLGTDGFCDLRTSEYICGDIFSGKTDMIERCLKLNQIDLDDSEADWVEVAEDIQVEADTKTDLKEEIDQELEELEEELEDLRSDWTYEAVTANRTHLVKEICELIAFDDDEFAGVDFDDISVQETGTKNDIIEANYRRQLS</sequence>
<evidence type="ECO:0000313" key="6">
    <source>
        <dbReference type="Proteomes" id="UP000326170"/>
    </source>
</evidence>